<evidence type="ECO:0000256" key="6">
    <source>
        <dbReference type="ARBA" id="ARBA00022840"/>
    </source>
</evidence>
<dbReference type="SUPFAM" id="SSF56112">
    <property type="entry name" value="Protein kinase-like (PK-like)"/>
    <property type="match status" value="1"/>
</dbReference>
<evidence type="ECO:0000256" key="5">
    <source>
        <dbReference type="ARBA" id="ARBA00022777"/>
    </source>
</evidence>
<proteinExistence type="inferred from homology"/>
<feature type="binding site" evidence="7">
    <location>
        <position position="229"/>
    </location>
    <ligand>
        <name>substrate</name>
    </ligand>
</feature>
<comment type="subunit">
    <text evidence="2 7">Homodimer.</text>
</comment>
<keyword evidence="6 7" id="KW-0067">ATP-binding</keyword>
<feature type="binding site" evidence="7">
    <location>
        <begin position="246"/>
        <end position="248"/>
    </location>
    <ligand>
        <name>ATP</name>
        <dbReference type="ChEBI" id="CHEBI:30616"/>
    </ligand>
</feature>
<keyword evidence="10" id="KW-1185">Reference proteome</keyword>
<reference evidence="9 10" key="1">
    <citation type="submission" date="2021-03" db="EMBL/GenBank/DDBJ databases">
        <title>Paenibacillus artemisicola MWE-103 whole genome sequence.</title>
        <authorList>
            <person name="Ham Y.J."/>
        </authorList>
    </citation>
    <scope>NUCLEOTIDE SEQUENCE [LARGE SCALE GENOMIC DNA]</scope>
    <source>
        <strain evidence="9 10">MWE-103</strain>
    </source>
</reference>
<organism evidence="9 10">
    <name type="scientific">Paenibacillus artemisiicola</name>
    <dbReference type="NCBI Taxonomy" id="1172618"/>
    <lineage>
        <taxon>Bacteria</taxon>
        <taxon>Bacillati</taxon>
        <taxon>Bacillota</taxon>
        <taxon>Bacilli</taxon>
        <taxon>Bacillales</taxon>
        <taxon>Paenibacillaceae</taxon>
        <taxon>Paenibacillus</taxon>
    </lineage>
</organism>
<feature type="domain" description="Aminoglycoside phosphotransferase" evidence="8">
    <location>
        <begin position="32"/>
        <end position="263"/>
    </location>
</feature>
<evidence type="ECO:0000256" key="7">
    <source>
        <dbReference type="HAMAP-Rule" id="MF_01683"/>
    </source>
</evidence>
<feature type="binding site" evidence="7">
    <location>
        <begin position="111"/>
        <end position="113"/>
    </location>
    <ligand>
        <name>ATP</name>
        <dbReference type="ChEBI" id="CHEBI:30616"/>
    </ligand>
</feature>
<dbReference type="NCBIfam" id="TIGR01767">
    <property type="entry name" value="MTRK"/>
    <property type="match status" value="1"/>
</dbReference>
<evidence type="ECO:0000259" key="8">
    <source>
        <dbReference type="Pfam" id="PF01636"/>
    </source>
</evidence>
<keyword evidence="3 7" id="KW-0808">Transferase</keyword>
<evidence type="ECO:0000313" key="9">
    <source>
        <dbReference type="EMBL" id="MBO7746468.1"/>
    </source>
</evidence>
<comment type="pathway">
    <text evidence="7">Amino-acid biosynthesis; L-methionine biosynthesis via salvage pathway; S-methyl-5-thio-alpha-D-ribose 1-phosphate from S-methyl-5'-thioadenosine (hydrolase route): step 2/2.</text>
</comment>
<evidence type="ECO:0000256" key="2">
    <source>
        <dbReference type="ARBA" id="ARBA00011738"/>
    </source>
</evidence>
<dbReference type="InterPro" id="IPR011009">
    <property type="entry name" value="Kinase-like_dom_sf"/>
</dbReference>
<dbReference type="EC" id="2.7.1.100" evidence="7"/>
<dbReference type="InterPro" id="IPR009212">
    <property type="entry name" value="Methylthioribose_kinase"/>
</dbReference>
<dbReference type="Pfam" id="PF01636">
    <property type="entry name" value="APH"/>
    <property type="match status" value="1"/>
</dbReference>
<dbReference type="PANTHER" id="PTHR34273:SF2">
    <property type="entry name" value="METHYLTHIORIBOSE KINASE"/>
    <property type="match status" value="1"/>
</dbReference>
<sequence>MLQYETLNEYRALMYARKLKDMFGKNAQLVCREIGDGNLNLVFQITDKLSGTSIIVKQALTYARVVGESWPLTLDRARIESQALIIQHSICPGFVPKVYHYDPIMAVTVMEDLSNYLIMRKGLAARKRYPHFARHLGVYLARTLYLTSDFALPSQVKKKKAAQFTNPEMCKISEDLIFTDPYFNSETNQFNPLAAERIEEIWNNNPLKLEVAKLKAGFLTHAEALIHGDLHTGSIMVSEEGTKVIDPEFSFYGPVGFDIGVVFGNLLLSFVSHGGHTQDAPERNYQAYLLATIEQIWGYFEQTFRELWEKESKERMTIVPGLLDSYLLHVLEDCAGYAGCEMIRRIIGLAHVSDLESIADPNLRAEGEKLALSIGQKLVLERRQIQDIKDVTCRVSEIAGYGTNQ</sequence>
<evidence type="ECO:0000256" key="3">
    <source>
        <dbReference type="ARBA" id="ARBA00022679"/>
    </source>
</evidence>
<accession>A0ABS3WDR7</accession>
<feature type="binding site" evidence="7">
    <location>
        <position position="57"/>
    </location>
    <ligand>
        <name>ATP</name>
        <dbReference type="ChEBI" id="CHEBI:30616"/>
    </ligand>
</feature>
<keyword evidence="5 7" id="KW-0418">Kinase</keyword>
<dbReference type="Gene3D" id="3.30.200.20">
    <property type="entry name" value="Phosphorylase Kinase, domain 1"/>
    <property type="match status" value="1"/>
</dbReference>
<keyword evidence="7" id="KW-0486">Methionine biosynthesis</keyword>
<evidence type="ECO:0000256" key="4">
    <source>
        <dbReference type="ARBA" id="ARBA00022741"/>
    </source>
</evidence>
<comment type="similarity">
    <text evidence="1 7">Belongs to the methylthioribose kinase family.</text>
</comment>
<dbReference type="PIRSF" id="PIRSF031134">
    <property type="entry name" value="MTRK"/>
    <property type="match status" value="1"/>
</dbReference>
<dbReference type="PANTHER" id="PTHR34273">
    <property type="entry name" value="METHYLTHIORIBOSE KINASE"/>
    <property type="match status" value="1"/>
</dbReference>
<dbReference type="InterPro" id="IPR002575">
    <property type="entry name" value="Aminoglycoside_PTrfase"/>
</dbReference>
<evidence type="ECO:0000313" key="10">
    <source>
        <dbReference type="Proteomes" id="UP000670947"/>
    </source>
</evidence>
<gene>
    <name evidence="7" type="primary">mtnK</name>
    <name evidence="9" type="ORF">I8J29_19830</name>
</gene>
<protein>
    <recommendedName>
        <fullName evidence="7">Methylthioribose kinase</fullName>
        <shortName evidence="7">MTR kinase</shortName>
        <ecNumber evidence="7">2.7.1.100</ecNumber>
    </recommendedName>
</protein>
<dbReference type="GO" id="GO:0046522">
    <property type="term" value="F:S-methyl-5-thioribose kinase activity"/>
    <property type="evidence" value="ECO:0007669"/>
    <property type="project" value="UniProtKB-EC"/>
</dbReference>
<dbReference type="Proteomes" id="UP000670947">
    <property type="component" value="Unassembled WGS sequence"/>
</dbReference>
<name>A0ABS3WDR7_9BACL</name>
<evidence type="ECO:0000256" key="1">
    <source>
        <dbReference type="ARBA" id="ARBA00010165"/>
    </source>
</evidence>
<keyword evidence="4 7" id="KW-0547">Nucleotide-binding</keyword>
<dbReference type="Gene3D" id="3.90.1200.10">
    <property type="match status" value="1"/>
</dbReference>
<comment type="caution">
    <text evidence="9">The sequence shown here is derived from an EMBL/GenBank/DDBJ whole genome shotgun (WGS) entry which is preliminary data.</text>
</comment>
<dbReference type="EMBL" id="JAGGDJ010000018">
    <property type="protein sequence ID" value="MBO7746468.1"/>
    <property type="molecule type" value="Genomic_DNA"/>
</dbReference>
<dbReference type="HAMAP" id="MF_01683">
    <property type="entry name" value="Salvage_MtnK"/>
    <property type="match status" value="1"/>
</dbReference>
<feature type="binding site" evidence="7">
    <location>
        <position position="344"/>
    </location>
    <ligand>
        <name>substrate</name>
    </ligand>
</feature>
<comment type="catalytic activity">
    <reaction evidence="7">
        <text>5-(methylsulfanyl)-D-ribose + ATP = 5-(methylsulfanyl)-alpha-D-ribose 1-phosphate + ADP + H(+)</text>
        <dbReference type="Rhea" id="RHEA:22312"/>
        <dbReference type="ChEBI" id="CHEBI:15378"/>
        <dbReference type="ChEBI" id="CHEBI:30616"/>
        <dbReference type="ChEBI" id="CHEBI:58533"/>
        <dbReference type="ChEBI" id="CHEBI:78440"/>
        <dbReference type="ChEBI" id="CHEBI:456216"/>
        <dbReference type="EC" id="2.7.1.100"/>
    </reaction>
</comment>
<keyword evidence="7" id="KW-0028">Amino-acid biosynthesis</keyword>
<feature type="binding site" evidence="7">
    <location>
        <position position="40"/>
    </location>
    <ligand>
        <name>ATP</name>
        <dbReference type="ChEBI" id="CHEBI:30616"/>
    </ligand>
</feature>
<comment type="function">
    <text evidence="7">Catalyzes the phosphorylation of methylthioribose into methylthioribose-1-phosphate.</text>
</comment>
<dbReference type="RefSeq" id="WP_208849242.1">
    <property type="nucleotide sequence ID" value="NZ_JAGGDJ010000018.1"/>
</dbReference>